<gene>
    <name evidence="2" type="ORF">LZC95_39550</name>
</gene>
<dbReference type="RefSeq" id="WP_394843135.1">
    <property type="nucleotide sequence ID" value="NZ_CP089982.1"/>
</dbReference>
<evidence type="ECO:0000313" key="2">
    <source>
        <dbReference type="EMBL" id="WXA92533.1"/>
    </source>
</evidence>
<accession>A0ABZ2K1C4</accession>
<dbReference type="EMBL" id="CP089982">
    <property type="protein sequence ID" value="WXA92533.1"/>
    <property type="molecule type" value="Genomic_DNA"/>
</dbReference>
<organism evidence="2 3">
    <name type="scientific">Pendulispora brunnea</name>
    <dbReference type="NCBI Taxonomy" id="2905690"/>
    <lineage>
        <taxon>Bacteria</taxon>
        <taxon>Pseudomonadati</taxon>
        <taxon>Myxococcota</taxon>
        <taxon>Myxococcia</taxon>
        <taxon>Myxococcales</taxon>
        <taxon>Sorangiineae</taxon>
        <taxon>Pendulisporaceae</taxon>
        <taxon>Pendulispora</taxon>
    </lineage>
</organism>
<feature type="domain" description="Saccharopine dehydrogenase NADP binding" evidence="1">
    <location>
        <begin position="3"/>
        <end position="101"/>
    </location>
</feature>
<dbReference type="Gene3D" id="3.40.50.720">
    <property type="entry name" value="NAD(P)-binding Rossmann-like Domain"/>
    <property type="match status" value="1"/>
</dbReference>
<dbReference type="Proteomes" id="UP001379533">
    <property type="component" value="Chromosome"/>
</dbReference>
<proteinExistence type="predicted"/>
<dbReference type="InterPro" id="IPR005097">
    <property type="entry name" value="Sacchrp_dh_NADP-bd"/>
</dbReference>
<name>A0ABZ2K1C4_9BACT</name>
<reference evidence="2 3" key="1">
    <citation type="submission" date="2021-12" db="EMBL/GenBank/DDBJ databases">
        <title>Discovery of the Pendulisporaceae a myxobacterial family with distinct sporulation behavior and unique specialized metabolism.</title>
        <authorList>
            <person name="Garcia R."/>
            <person name="Popoff A."/>
            <person name="Bader C.D."/>
            <person name="Loehr J."/>
            <person name="Walesch S."/>
            <person name="Walt C."/>
            <person name="Boldt J."/>
            <person name="Bunk B."/>
            <person name="Haeckl F.J.F.P.J."/>
            <person name="Gunesch A.P."/>
            <person name="Birkelbach J."/>
            <person name="Nuebel U."/>
            <person name="Pietschmann T."/>
            <person name="Bach T."/>
            <person name="Mueller R."/>
        </authorList>
    </citation>
    <scope>NUCLEOTIDE SEQUENCE [LARGE SCALE GENOMIC DNA]</scope>
    <source>
        <strain evidence="2 3">MSr12523</strain>
    </source>
</reference>
<evidence type="ECO:0000259" key="1">
    <source>
        <dbReference type="Pfam" id="PF03435"/>
    </source>
</evidence>
<sequence length="368" mass="39323">MTIAVLGAYGDVGREATRQLLGRAPLRLGGRDVAAAHRFAAQLPAADLACRAVDFRDRASLRAFVDGARVVLNCAGPSHAIGDAVALEALRAGADYVDVAGDDALHRKLDAEAFARAKRTAVLSCGLQPGLTGLLPRWLAQQAFDEVHHLVSYFGVFDQFTEVAADDYLQGAEDGLSEPLAAWRQGRRRSRVSMRQQGVHVPFFPGCATVLPFLDAEGERLARALRLERGDWHTVLVGEQVRSAFDRVRTLDRGQAIALLRRASLLDLAGREPYVLLLVQLEGMHRGSAMVRTMMVRAHGNAAVTGAMAALGVLAVAEGEVPAGCHFAADVLPPAATVARLRESGALGAFELLDGAVDARAEREEGTL</sequence>
<protein>
    <submittedName>
        <fullName evidence="2">Saccharopine dehydrogenase NADP-binding domain-containing protein</fullName>
    </submittedName>
</protein>
<dbReference type="PANTHER" id="PTHR43781">
    <property type="entry name" value="SACCHAROPINE DEHYDROGENASE"/>
    <property type="match status" value="1"/>
</dbReference>
<evidence type="ECO:0000313" key="3">
    <source>
        <dbReference type="Proteomes" id="UP001379533"/>
    </source>
</evidence>
<keyword evidence="3" id="KW-1185">Reference proteome</keyword>
<dbReference type="PANTHER" id="PTHR43781:SF1">
    <property type="entry name" value="SACCHAROPINE DEHYDROGENASE"/>
    <property type="match status" value="1"/>
</dbReference>
<dbReference type="SUPFAM" id="SSF51735">
    <property type="entry name" value="NAD(P)-binding Rossmann-fold domains"/>
    <property type="match status" value="1"/>
</dbReference>
<dbReference type="Pfam" id="PF03435">
    <property type="entry name" value="Sacchrp_dh_NADP"/>
    <property type="match status" value="1"/>
</dbReference>
<dbReference type="InterPro" id="IPR036291">
    <property type="entry name" value="NAD(P)-bd_dom_sf"/>
</dbReference>